<dbReference type="GO" id="GO:0015774">
    <property type="term" value="P:polysaccharide transport"/>
    <property type="evidence" value="ECO:0007669"/>
    <property type="project" value="InterPro"/>
</dbReference>
<comment type="caution">
    <text evidence="1">The sequence shown here is derived from an EMBL/GenBank/DDBJ whole genome shotgun (WGS) entry which is preliminary data.</text>
</comment>
<sequence>MTNSKDKKKLKGCIFLNRSYVRWQHALALDLKERYGVDEWCAYGYGKGAYEINKTQKDINYEHLLIDEFLFIEAKNEVVDEEYLNQKEKEYGHPYWWQEFTSDRQTSVNWPRQFYNDFNPILNHYQIKQQFQIRIREIEKMLDEEKPDFIFLCDAGAMGVNILYHMAKKKGIPTLVLSISRFSDLSGFSDNLFGIFSNVEKIFEDIRSGRHISSKKKEAIEFIEKFRNKPTKPDYVLSDVWNKSKQSGMKKFILFSKNLVRKCLDSFDNSFPKVYGYSPLDFVKHNLLFWFNSHRIPKFDAPDYKEDYTFFALTSEPEATLLMQAPYFADQVWVAKMIAQSLPLTMKLYVKDHPQMPGYRSSKFYKEIRKFPNIKLIDTKVDSMELIKNAKLVVTITGTVGFESLFFKKPVITFGSVTYNIMPMVNKCRTPENLPGIVKNALENHNPDDTELVDFVSALFEDSFKIDITKLIFEHDVEKIKQNPDIKIIADNLVKYLKNHF</sequence>
<dbReference type="Proteomes" id="UP000177697">
    <property type="component" value="Unassembled WGS sequence"/>
</dbReference>
<dbReference type="Gene3D" id="3.40.50.12580">
    <property type="match status" value="1"/>
</dbReference>
<dbReference type="EMBL" id="MHWW01000003">
    <property type="protein sequence ID" value="OHB16218.1"/>
    <property type="molecule type" value="Genomic_DNA"/>
</dbReference>
<evidence type="ECO:0008006" key="3">
    <source>
        <dbReference type="Google" id="ProtNLM"/>
    </source>
</evidence>
<organism evidence="1 2">
    <name type="scientific">Candidatus Zambryskibacteria bacterium RIFOXYC1_FULL_39_10</name>
    <dbReference type="NCBI Taxonomy" id="1802779"/>
    <lineage>
        <taxon>Bacteria</taxon>
        <taxon>Candidatus Zambryskiibacteriota</taxon>
    </lineage>
</organism>
<dbReference type="AlphaFoldDB" id="A0A1G2V3J8"/>
<dbReference type="InterPro" id="IPR043148">
    <property type="entry name" value="TagF_C"/>
</dbReference>
<dbReference type="SUPFAM" id="SSF53756">
    <property type="entry name" value="UDP-Glycosyltransferase/glycogen phosphorylase"/>
    <property type="match status" value="1"/>
</dbReference>
<evidence type="ECO:0000313" key="1">
    <source>
        <dbReference type="EMBL" id="OHB16218.1"/>
    </source>
</evidence>
<evidence type="ECO:0000313" key="2">
    <source>
        <dbReference type="Proteomes" id="UP000177697"/>
    </source>
</evidence>
<name>A0A1G2V3J8_9BACT</name>
<protein>
    <recommendedName>
        <fullName evidence="3">Capsule polysaccharide biosynthesis protein</fullName>
    </recommendedName>
</protein>
<accession>A0A1G2V3J8</accession>
<dbReference type="GO" id="GO:0000271">
    <property type="term" value="P:polysaccharide biosynthetic process"/>
    <property type="evidence" value="ECO:0007669"/>
    <property type="project" value="InterPro"/>
</dbReference>
<dbReference type="Pfam" id="PF05159">
    <property type="entry name" value="Capsule_synth"/>
    <property type="match status" value="1"/>
</dbReference>
<gene>
    <name evidence="1" type="ORF">A2431_02300</name>
</gene>
<proteinExistence type="predicted"/>
<reference evidence="1 2" key="1">
    <citation type="journal article" date="2016" name="Nat. Commun.">
        <title>Thousands of microbial genomes shed light on interconnected biogeochemical processes in an aquifer system.</title>
        <authorList>
            <person name="Anantharaman K."/>
            <person name="Brown C.T."/>
            <person name="Hug L.A."/>
            <person name="Sharon I."/>
            <person name="Castelle C.J."/>
            <person name="Probst A.J."/>
            <person name="Thomas B.C."/>
            <person name="Singh A."/>
            <person name="Wilkins M.J."/>
            <person name="Karaoz U."/>
            <person name="Brodie E.L."/>
            <person name="Williams K.H."/>
            <person name="Hubbard S.S."/>
            <person name="Banfield J.F."/>
        </authorList>
    </citation>
    <scope>NUCLEOTIDE SEQUENCE [LARGE SCALE GENOMIC DNA]</scope>
</reference>
<dbReference type="InterPro" id="IPR007833">
    <property type="entry name" value="Capsule_polysaccharide_synth"/>
</dbReference>